<dbReference type="RefSeq" id="WP_093261673.1">
    <property type="nucleotide sequence ID" value="NZ_FNKK01000002.1"/>
</dbReference>
<evidence type="ECO:0000313" key="3">
    <source>
        <dbReference type="EMBL" id="SDR25255.1"/>
    </source>
</evidence>
<proteinExistence type="predicted"/>
<dbReference type="GO" id="GO:0015833">
    <property type="term" value="P:peptide transport"/>
    <property type="evidence" value="ECO:0007669"/>
    <property type="project" value="TreeGrafter"/>
</dbReference>
<dbReference type="PANTHER" id="PTHR30290:SF83">
    <property type="entry name" value="ABC TRANSPORTER SUBSTRATE-BINDING PROTEIN"/>
    <property type="match status" value="1"/>
</dbReference>
<keyword evidence="4" id="KW-1185">Reference proteome</keyword>
<accession>A0A1H1HIB5</accession>
<dbReference type="Gene3D" id="3.40.190.10">
    <property type="entry name" value="Periplasmic binding protein-like II"/>
    <property type="match status" value="1"/>
</dbReference>
<dbReference type="EMBL" id="FNKK01000002">
    <property type="protein sequence ID" value="SDR25255.1"/>
    <property type="molecule type" value="Genomic_DNA"/>
</dbReference>
<dbReference type="InterPro" id="IPR030678">
    <property type="entry name" value="Peptide/Ni-bd"/>
</dbReference>
<dbReference type="GO" id="GO:0042597">
    <property type="term" value="C:periplasmic space"/>
    <property type="evidence" value="ECO:0007669"/>
    <property type="project" value="UniProtKB-ARBA"/>
</dbReference>
<feature type="chain" id="PRO_5039045718" evidence="1">
    <location>
        <begin position="23"/>
        <end position="586"/>
    </location>
</feature>
<evidence type="ECO:0000313" key="4">
    <source>
        <dbReference type="Proteomes" id="UP000217103"/>
    </source>
</evidence>
<sequence length="586" mass="64320">MRRKTAPAAAAAALALVLSACGGGGGNSSQQAGGEQSGTVQQEFNAGLNKVFNPSTKKGGTLKMAHSGDWDSLDPGDTYYGYSFNFGRLYWRTLTMYKPVPGPEGSKVVPDLAESLGEVSDDGKTWTYRLREGVKFEDGTPVTSKDVAYAVARSFDKEVLPHGPSYLNELLDWPEGYKGAFKDKDADISSAIETPDDRTIVFHLKKPFASFDYVVQMPMTAPVPKDKDTGTKYKEHVVSTGPYMFETNELGKSFTLVRNPHWDPATDPNRPALPDRIEVQVQVNADDLDNRLISGDIHVDIPGTGLQPAALGKVLPDPQLKARTDNPTIPRLWYVSVIPDVKPLDNVHCRRAVHYATDKVATQTAYGGEFSGGEIATNVLPPGISGQQRFDLYPSEGHKGDLAKAKEELQKCGHPDGFETVMSYRSDRPREKALAEAMEQSLARVGIKLTLRGFSASDYFSNYAGNPEYVKKNGIGLAAHGWGADWADGYGFIQAIVDSRTIRDAGNYNLSVKNEEVDKLIDQASAELDQAKREQLWVEVDRKVMEDASILPILWAKSLLMRGIGVTNQFYNEGQSMYDYVTLGVE</sequence>
<dbReference type="PIRSF" id="PIRSF002741">
    <property type="entry name" value="MppA"/>
    <property type="match status" value="1"/>
</dbReference>
<evidence type="ECO:0000256" key="1">
    <source>
        <dbReference type="SAM" id="SignalP"/>
    </source>
</evidence>
<keyword evidence="1" id="KW-0732">Signal</keyword>
<dbReference type="Pfam" id="PF00496">
    <property type="entry name" value="SBP_bac_5"/>
    <property type="match status" value="1"/>
</dbReference>
<dbReference type="Proteomes" id="UP000217103">
    <property type="component" value="Unassembled WGS sequence"/>
</dbReference>
<dbReference type="STRING" id="35622.SAMN04489764_4480"/>
<organism evidence="3 4">
    <name type="scientific">Thermostaphylospora chromogena</name>
    <dbReference type="NCBI Taxonomy" id="35622"/>
    <lineage>
        <taxon>Bacteria</taxon>
        <taxon>Bacillati</taxon>
        <taxon>Actinomycetota</taxon>
        <taxon>Actinomycetes</taxon>
        <taxon>Streptosporangiales</taxon>
        <taxon>Thermomonosporaceae</taxon>
        <taxon>Thermostaphylospora</taxon>
    </lineage>
</organism>
<evidence type="ECO:0000259" key="2">
    <source>
        <dbReference type="Pfam" id="PF00496"/>
    </source>
</evidence>
<dbReference type="GO" id="GO:1904680">
    <property type="term" value="F:peptide transmembrane transporter activity"/>
    <property type="evidence" value="ECO:0007669"/>
    <property type="project" value="TreeGrafter"/>
</dbReference>
<dbReference type="PROSITE" id="PS51257">
    <property type="entry name" value="PROKAR_LIPOPROTEIN"/>
    <property type="match status" value="1"/>
</dbReference>
<dbReference type="Gene3D" id="3.10.105.10">
    <property type="entry name" value="Dipeptide-binding Protein, Domain 3"/>
    <property type="match status" value="1"/>
</dbReference>
<dbReference type="OrthoDB" id="5240629at2"/>
<dbReference type="AlphaFoldDB" id="A0A1H1HIB5"/>
<dbReference type="InterPro" id="IPR000914">
    <property type="entry name" value="SBP_5_dom"/>
</dbReference>
<protein>
    <submittedName>
        <fullName evidence="3">Peptide/nickel transport system substrate-binding protein</fullName>
    </submittedName>
</protein>
<dbReference type="InterPro" id="IPR039424">
    <property type="entry name" value="SBP_5"/>
</dbReference>
<dbReference type="SUPFAM" id="SSF53850">
    <property type="entry name" value="Periplasmic binding protein-like II"/>
    <property type="match status" value="1"/>
</dbReference>
<dbReference type="CDD" id="cd08506">
    <property type="entry name" value="PBP2_clavulanate_OppA2"/>
    <property type="match status" value="1"/>
</dbReference>
<reference evidence="3 4" key="1">
    <citation type="submission" date="2016-10" db="EMBL/GenBank/DDBJ databases">
        <authorList>
            <person name="de Groot N.N."/>
        </authorList>
    </citation>
    <scope>NUCLEOTIDE SEQUENCE [LARGE SCALE GENOMIC DNA]</scope>
    <source>
        <strain evidence="3 4">DSM 43794</strain>
    </source>
</reference>
<dbReference type="PANTHER" id="PTHR30290">
    <property type="entry name" value="PERIPLASMIC BINDING COMPONENT OF ABC TRANSPORTER"/>
    <property type="match status" value="1"/>
</dbReference>
<gene>
    <name evidence="3" type="ORF">SAMN04489764_4480</name>
</gene>
<feature type="signal peptide" evidence="1">
    <location>
        <begin position="1"/>
        <end position="22"/>
    </location>
</feature>
<feature type="domain" description="Solute-binding protein family 5" evidence="2">
    <location>
        <begin position="107"/>
        <end position="500"/>
    </location>
</feature>
<dbReference type="GO" id="GO:0043190">
    <property type="term" value="C:ATP-binding cassette (ABC) transporter complex"/>
    <property type="evidence" value="ECO:0007669"/>
    <property type="project" value="InterPro"/>
</dbReference>
<name>A0A1H1HIB5_9ACTN</name>